<accession>A0A2T3Z8H8</accession>
<dbReference type="Proteomes" id="UP000240493">
    <property type="component" value="Unassembled WGS sequence"/>
</dbReference>
<name>A0A2T3Z8H8_TRIA4</name>
<dbReference type="EMBL" id="KZ679262">
    <property type="protein sequence ID" value="PTB41096.1"/>
    <property type="molecule type" value="Genomic_DNA"/>
</dbReference>
<evidence type="ECO:0000313" key="3">
    <source>
        <dbReference type="Proteomes" id="UP000240493"/>
    </source>
</evidence>
<evidence type="ECO:0000256" key="1">
    <source>
        <dbReference type="SAM" id="MobiDB-lite"/>
    </source>
</evidence>
<proteinExistence type="predicted"/>
<evidence type="ECO:0000313" key="2">
    <source>
        <dbReference type="EMBL" id="PTB41096.1"/>
    </source>
</evidence>
<keyword evidence="3" id="KW-1185">Reference proteome</keyword>
<feature type="region of interest" description="Disordered" evidence="1">
    <location>
        <begin position="1"/>
        <end position="33"/>
    </location>
</feature>
<organism evidence="2 3">
    <name type="scientific">Trichoderma asperellum (strain ATCC 204424 / CBS 433.97 / NBRC 101777)</name>
    <dbReference type="NCBI Taxonomy" id="1042311"/>
    <lineage>
        <taxon>Eukaryota</taxon>
        <taxon>Fungi</taxon>
        <taxon>Dikarya</taxon>
        <taxon>Ascomycota</taxon>
        <taxon>Pezizomycotina</taxon>
        <taxon>Sordariomycetes</taxon>
        <taxon>Hypocreomycetidae</taxon>
        <taxon>Hypocreales</taxon>
        <taxon>Hypocreaceae</taxon>
        <taxon>Trichoderma</taxon>
    </lineage>
</organism>
<protein>
    <submittedName>
        <fullName evidence="2">Uncharacterized protein</fullName>
    </submittedName>
</protein>
<reference evidence="2 3" key="1">
    <citation type="submission" date="2016-07" db="EMBL/GenBank/DDBJ databases">
        <title>Multiple horizontal gene transfer events from other fungi enriched the ability of initially mycotrophic Trichoderma (Ascomycota) to feed on dead plant biomass.</title>
        <authorList>
            <consortium name="DOE Joint Genome Institute"/>
            <person name="Aerts A."/>
            <person name="Atanasova L."/>
            <person name="Chenthamara K."/>
            <person name="Zhang J."/>
            <person name="Grujic M."/>
            <person name="Henrissat B."/>
            <person name="Kuo A."/>
            <person name="Salamov A."/>
            <person name="Lipzen A."/>
            <person name="Labutti K."/>
            <person name="Barry K."/>
            <person name="Miao Y."/>
            <person name="Rahimi M.J."/>
            <person name="Shen Q."/>
            <person name="Grigoriev I.V."/>
            <person name="Kubicek C.P."/>
            <person name="Druzhinina I.S."/>
        </authorList>
    </citation>
    <scope>NUCLEOTIDE SEQUENCE [LARGE SCALE GENOMIC DNA]</scope>
    <source>
        <strain evidence="2 3">CBS 433.97</strain>
    </source>
</reference>
<dbReference type="AlphaFoldDB" id="A0A2T3Z8H8"/>
<gene>
    <name evidence="2" type="ORF">M441DRAFT_417881</name>
</gene>
<sequence length="159" mass="18438">MDRCLINSGLHTSKKPVRSTSSQIDPVKPEDRHTLASQSQSIHQKVISFKKLEATVTVLACSYYIRIILDDIFRRHYPSIIIVRHRTNDSSSISKFIIPFTRQPPPGIYPIIWQSYNIKTRSTPLIASLVSTVVIRSIRRRRKRPSSRTNVKWEVKKKK</sequence>